<gene>
    <name evidence="1" type="ORF">HJG44_03225</name>
</gene>
<dbReference type="RefSeq" id="WP_171216870.1">
    <property type="nucleotide sequence ID" value="NZ_JABEPP010000001.1"/>
</dbReference>
<comment type="caution">
    <text evidence="1">The sequence shown here is derived from an EMBL/GenBank/DDBJ whole genome shotgun (WGS) entry which is preliminary data.</text>
</comment>
<dbReference type="Proteomes" id="UP000564885">
    <property type="component" value="Unassembled WGS sequence"/>
</dbReference>
<reference evidence="1 2" key="1">
    <citation type="submission" date="2020-04" db="EMBL/GenBank/DDBJ databases">
        <title>Enterovirga sp. isolate from soil.</title>
        <authorList>
            <person name="Chea S."/>
            <person name="Kim D.-U."/>
        </authorList>
    </citation>
    <scope>NUCLEOTIDE SEQUENCE [LARGE SCALE GENOMIC DNA]</scope>
    <source>
        <strain evidence="1 2">DB1703</strain>
    </source>
</reference>
<keyword evidence="2" id="KW-1185">Reference proteome</keyword>
<dbReference type="AlphaFoldDB" id="A0A849I235"/>
<accession>A0A849I235</accession>
<name>A0A849I235_9HYPH</name>
<evidence type="ECO:0000313" key="1">
    <source>
        <dbReference type="EMBL" id="NNM71408.1"/>
    </source>
</evidence>
<sequence>MRTGGKTSFSSDASFETRCDAMLLGRLGRELAHVYHDTLHAPLPAALRALIDQLEAALDTGEGSRPQVASAHNRPLR</sequence>
<evidence type="ECO:0000313" key="2">
    <source>
        <dbReference type="Proteomes" id="UP000564885"/>
    </source>
</evidence>
<proteinExistence type="predicted"/>
<organism evidence="1 2">
    <name type="scientific">Enterovirga aerilata</name>
    <dbReference type="NCBI Taxonomy" id="2730920"/>
    <lineage>
        <taxon>Bacteria</taxon>
        <taxon>Pseudomonadati</taxon>
        <taxon>Pseudomonadota</taxon>
        <taxon>Alphaproteobacteria</taxon>
        <taxon>Hyphomicrobiales</taxon>
        <taxon>Methylobacteriaceae</taxon>
        <taxon>Enterovirga</taxon>
    </lineage>
</organism>
<dbReference type="EMBL" id="JABEPP010000001">
    <property type="protein sequence ID" value="NNM71408.1"/>
    <property type="molecule type" value="Genomic_DNA"/>
</dbReference>
<evidence type="ECO:0008006" key="3">
    <source>
        <dbReference type="Google" id="ProtNLM"/>
    </source>
</evidence>
<protein>
    <recommendedName>
        <fullName evidence="3">Anti-sigma factor NepR domain-containing protein</fullName>
    </recommendedName>
</protein>